<accession>A0AAE3XEL9</accession>
<proteinExistence type="predicted"/>
<dbReference type="Proteomes" id="UP001185331">
    <property type="component" value="Unassembled WGS sequence"/>
</dbReference>
<sequence length="32" mass="3444">MSQDAGRHSALVCDLQPVQLHVADGDLTVPRN</sequence>
<evidence type="ECO:0000313" key="2">
    <source>
        <dbReference type="Proteomes" id="UP001185331"/>
    </source>
</evidence>
<evidence type="ECO:0000313" key="1">
    <source>
        <dbReference type="EMBL" id="MDR6219428.1"/>
    </source>
</evidence>
<name>A0AAE3XEL9_9DEIO</name>
<protein>
    <submittedName>
        <fullName evidence="1">Uncharacterized protein</fullName>
    </submittedName>
</protein>
<dbReference type="AlphaFoldDB" id="A0AAE3XEL9"/>
<organism evidence="1 2">
    <name type="scientific">Deinococcus soli</name>
    <name type="common">ex Cha et al. 2016</name>
    <dbReference type="NCBI Taxonomy" id="1309411"/>
    <lineage>
        <taxon>Bacteria</taxon>
        <taxon>Thermotogati</taxon>
        <taxon>Deinococcota</taxon>
        <taxon>Deinococci</taxon>
        <taxon>Deinococcales</taxon>
        <taxon>Deinococcaceae</taxon>
        <taxon>Deinococcus</taxon>
    </lineage>
</organism>
<reference evidence="1" key="1">
    <citation type="submission" date="2023-07" db="EMBL/GenBank/DDBJ databases">
        <title>Sorghum-associated microbial communities from plants grown in Nebraska, USA.</title>
        <authorList>
            <person name="Schachtman D."/>
        </authorList>
    </citation>
    <scope>NUCLEOTIDE SEQUENCE</scope>
    <source>
        <strain evidence="1">BE330</strain>
    </source>
</reference>
<dbReference type="EMBL" id="JAVDQK010000007">
    <property type="protein sequence ID" value="MDR6219428.1"/>
    <property type="molecule type" value="Genomic_DNA"/>
</dbReference>
<gene>
    <name evidence="1" type="ORF">J2Y00_003031</name>
</gene>
<comment type="caution">
    <text evidence="1">The sequence shown here is derived from an EMBL/GenBank/DDBJ whole genome shotgun (WGS) entry which is preliminary data.</text>
</comment>